<dbReference type="InParanoid" id="A0A0C3AW12"/>
<dbReference type="Proteomes" id="UP000054166">
    <property type="component" value="Unassembled WGS sequence"/>
</dbReference>
<evidence type="ECO:0000256" key="10">
    <source>
        <dbReference type="ARBA" id="ARBA00023242"/>
    </source>
</evidence>
<evidence type="ECO:0000256" key="3">
    <source>
        <dbReference type="ARBA" id="ARBA00022448"/>
    </source>
</evidence>
<dbReference type="AlphaFoldDB" id="A0A0C3AW12"/>
<evidence type="ECO:0000256" key="7">
    <source>
        <dbReference type="ARBA" id="ARBA00022927"/>
    </source>
</evidence>
<evidence type="ECO:0000256" key="12">
    <source>
        <dbReference type="SAM" id="MobiDB-lite"/>
    </source>
</evidence>
<dbReference type="EMBL" id="KN833018">
    <property type="protein sequence ID" value="KIM78198.1"/>
    <property type="molecule type" value="Genomic_DNA"/>
</dbReference>
<evidence type="ECO:0000256" key="9">
    <source>
        <dbReference type="ARBA" id="ARBA00023132"/>
    </source>
</evidence>
<dbReference type="SMART" id="SM00320">
    <property type="entry name" value="WD40"/>
    <property type="match status" value="5"/>
</dbReference>
<proteinExistence type="inferred from homology"/>
<dbReference type="InterPro" id="IPR036322">
    <property type="entry name" value="WD40_repeat_dom_sf"/>
</dbReference>
<keyword evidence="7" id="KW-0653">Protein transport</keyword>
<dbReference type="GO" id="GO:1904263">
    <property type="term" value="P:positive regulation of TORC1 signaling"/>
    <property type="evidence" value="ECO:0007669"/>
    <property type="project" value="TreeGrafter"/>
</dbReference>
<gene>
    <name evidence="13" type="ORF">PILCRDRAFT_824676</name>
</gene>
<dbReference type="PANTHER" id="PTHR11024:SF3">
    <property type="entry name" value="NUCLEOPORIN SEH1"/>
    <property type="match status" value="1"/>
</dbReference>
<reference evidence="14" key="2">
    <citation type="submission" date="2015-01" db="EMBL/GenBank/DDBJ databases">
        <title>Evolutionary Origins and Diversification of the Mycorrhizal Mutualists.</title>
        <authorList>
            <consortium name="DOE Joint Genome Institute"/>
            <consortium name="Mycorrhizal Genomics Consortium"/>
            <person name="Kohler A."/>
            <person name="Kuo A."/>
            <person name="Nagy L.G."/>
            <person name="Floudas D."/>
            <person name="Copeland A."/>
            <person name="Barry K.W."/>
            <person name="Cichocki N."/>
            <person name="Veneault-Fourrey C."/>
            <person name="LaButti K."/>
            <person name="Lindquist E.A."/>
            <person name="Lipzen A."/>
            <person name="Lundell T."/>
            <person name="Morin E."/>
            <person name="Murat C."/>
            <person name="Riley R."/>
            <person name="Ohm R."/>
            <person name="Sun H."/>
            <person name="Tunlid A."/>
            <person name="Henrissat B."/>
            <person name="Grigoriev I.V."/>
            <person name="Hibbett D.S."/>
            <person name="Martin F."/>
        </authorList>
    </citation>
    <scope>NUCLEOTIDE SEQUENCE [LARGE SCALE GENOMIC DNA]</scope>
    <source>
        <strain evidence="14">F 1598</strain>
    </source>
</reference>
<feature type="repeat" description="WD" evidence="11">
    <location>
        <begin position="372"/>
        <end position="413"/>
    </location>
</feature>
<feature type="repeat" description="WD" evidence="11">
    <location>
        <begin position="8"/>
        <end position="42"/>
    </location>
</feature>
<dbReference type="InterPro" id="IPR037363">
    <property type="entry name" value="Sec13/Seh1_fam"/>
</dbReference>
<keyword evidence="4 11" id="KW-0853">WD repeat</keyword>
<feature type="compositionally biased region" description="Acidic residues" evidence="12">
    <location>
        <begin position="421"/>
        <end position="439"/>
    </location>
</feature>
<evidence type="ECO:0000313" key="13">
    <source>
        <dbReference type="EMBL" id="KIM78198.1"/>
    </source>
</evidence>
<evidence type="ECO:0000256" key="1">
    <source>
        <dbReference type="ARBA" id="ARBA00004567"/>
    </source>
</evidence>
<keyword evidence="8" id="KW-0811">Translocation</keyword>
<feature type="repeat" description="WD" evidence="11">
    <location>
        <begin position="54"/>
        <end position="88"/>
    </location>
</feature>
<evidence type="ECO:0000256" key="5">
    <source>
        <dbReference type="ARBA" id="ARBA00022737"/>
    </source>
</evidence>
<comment type="subcellular location">
    <subcellularLocation>
        <location evidence="1">Nucleus</location>
        <location evidence="1">Nuclear pore complex</location>
    </subcellularLocation>
</comment>
<evidence type="ECO:0000256" key="8">
    <source>
        <dbReference type="ARBA" id="ARBA00023010"/>
    </source>
</evidence>
<keyword evidence="10" id="KW-0539">Nucleus</keyword>
<evidence type="ECO:0008006" key="15">
    <source>
        <dbReference type="Google" id="ProtNLM"/>
    </source>
</evidence>
<dbReference type="GO" id="GO:0034198">
    <property type="term" value="P:cellular response to amino acid starvation"/>
    <property type="evidence" value="ECO:0007669"/>
    <property type="project" value="TreeGrafter"/>
</dbReference>
<dbReference type="PROSITE" id="PS50294">
    <property type="entry name" value="WD_REPEATS_REGION"/>
    <property type="match status" value="2"/>
</dbReference>
<evidence type="ECO:0000313" key="14">
    <source>
        <dbReference type="Proteomes" id="UP000054166"/>
    </source>
</evidence>
<dbReference type="InterPro" id="IPR020472">
    <property type="entry name" value="WD40_PAC1"/>
</dbReference>
<dbReference type="Pfam" id="PF00400">
    <property type="entry name" value="WD40"/>
    <property type="match status" value="4"/>
</dbReference>
<accession>A0A0C3AW12</accession>
<dbReference type="GO" id="GO:0015031">
    <property type="term" value="P:protein transport"/>
    <property type="evidence" value="ECO:0007669"/>
    <property type="project" value="UniProtKB-KW"/>
</dbReference>
<dbReference type="GO" id="GO:0051028">
    <property type="term" value="P:mRNA transport"/>
    <property type="evidence" value="ECO:0007669"/>
    <property type="project" value="UniProtKB-KW"/>
</dbReference>
<dbReference type="STRING" id="765440.A0A0C3AW12"/>
<dbReference type="GO" id="GO:0035859">
    <property type="term" value="C:Seh1-associated complex"/>
    <property type="evidence" value="ECO:0007669"/>
    <property type="project" value="TreeGrafter"/>
</dbReference>
<dbReference type="InterPro" id="IPR001680">
    <property type="entry name" value="WD40_rpt"/>
</dbReference>
<dbReference type="PRINTS" id="PR00320">
    <property type="entry name" value="GPROTEINBRPT"/>
</dbReference>
<dbReference type="FunCoup" id="A0A0C3AW12">
    <property type="interactions" value="735"/>
</dbReference>
<keyword evidence="14" id="KW-1185">Reference proteome</keyword>
<dbReference type="InterPro" id="IPR015943">
    <property type="entry name" value="WD40/YVTN_repeat-like_dom_sf"/>
</dbReference>
<dbReference type="OrthoDB" id="5566198at2759"/>
<sequence length="439" mass="47145">MIQTGLIQSAHNDLVTHAAYDFYGLRLATCSLDQRIKIWQLDESNGNWGAEDDWKAHDAAVSRVCWAHPEFGSIIASSSFDRTVKIWEQTPMGAQENPQPINGTQPASVLSSRWAERAMLIDARGTVRAVEFAPHYFGLKFASISTDNHIRVYECLEQPSLANWLLSEEIDILALPSTSSPSSVSLAFATPTQTSATLEGASASLVAQALQQSQSQTGVQIRPGMGNREADGGWCLSWCKDRYWGEVIAAGCGIGGTVKIIQLSPSRRPTTLLVLDPSPTPYADEGTPPPAPAPSITIPATSTTNDSDSTPAPYAITSIAWAPSCGRSYHLIATGSRDGHVRIWRVKPGDEGGEPEEGESEGKWTASVVADFDHHKSAVGSVEWNITGTVLSSAGNDGRIRLWKATSGNVWRPAGSIGVEQTEEQQDADVDMDDNAAAS</sequence>
<keyword evidence="3" id="KW-0813">Transport</keyword>
<dbReference type="GO" id="GO:0005198">
    <property type="term" value="F:structural molecule activity"/>
    <property type="evidence" value="ECO:0007669"/>
    <property type="project" value="InterPro"/>
</dbReference>
<evidence type="ECO:0000256" key="4">
    <source>
        <dbReference type="ARBA" id="ARBA00022574"/>
    </source>
</evidence>
<reference evidence="13 14" key="1">
    <citation type="submission" date="2014-04" db="EMBL/GenBank/DDBJ databases">
        <authorList>
            <consortium name="DOE Joint Genome Institute"/>
            <person name="Kuo A."/>
            <person name="Tarkka M."/>
            <person name="Buscot F."/>
            <person name="Kohler A."/>
            <person name="Nagy L.G."/>
            <person name="Floudas D."/>
            <person name="Copeland A."/>
            <person name="Barry K.W."/>
            <person name="Cichocki N."/>
            <person name="Veneault-Fourrey C."/>
            <person name="LaButti K."/>
            <person name="Lindquist E.A."/>
            <person name="Lipzen A."/>
            <person name="Lundell T."/>
            <person name="Morin E."/>
            <person name="Murat C."/>
            <person name="Sun H."/>
            <person name="Tunlid A."/>
            <person name="Henrissat B."/>
            <person name="Grigoriev I.V."/>
            <person name="Hibbett D.S."/>
            <person name="Martin F."/>
            <person name="Nordberg H.P."/>
            <person name="Cantor M.N."/>
            <person name="Hua S.X."/>
        </authorList>
    </citation>
    <scope>NUCLEOTIDE SEQUENCE [LARGE SCALE GENOMIC DNA]</scope>
    <source>
        <strain evidence="13 14">F 1598</strain>
    </source>
</reference>
<keyword evidence="9" id="KW-0906">Nuclear pore complex</keyword>
<dbReference type="Gene3D" id="2.130.10.10">
    <property type="entry name" value="YVTN repeat-like/Quinoprotein amine dehydrogenase"/>
    <property type="match status" value="1"/>
</dbReference>
<dbReference type="HOGENOM" id="CLU_032441_1_1_1"/>
<evidence type="ECO:0000256" key="2">
    <source>
        <dbReference type="ARBA" id="ARBA00010102"/>
    </source>
</evidence>
<evidence type="ECO:0000256" key="11">
    <source>
        <dbReference type="PROSITE-ProRule" id="PRU00221"/>
    </source>
</evidence>
<keyword evidence="5" id="KW-0677">Repeat</keyword>
<comment type="similarity">
    <text evidence="2">Belongs to the WD repeat SEC13 family.</text>
</comment>
<dbReference type="PROSITE" id="PS50082">
    <property type="entry name" value="WD_REPEATS_2"/>
    <property type="match status" value="4"/>
</dbReference>
<feature type="region of interest" description="Disordered" evidence="12">
    <location>
        <begin position="412"/>
        <end position="439"/>
    </location>
</feature>
<keyword evidence="6" id="KW-0509">mRNA transport</keyword>
<dbReference type="PANTHER" id="PTHR11024">
    <property type="entry name" value="NUCLEAR PORE COMPLEX PROTEIN SEC13 / SEH1 FAMILY MEMBER"/>
    <property type="match status" value="1"/>
</dbReference>
<dbReference type="SUPFAM" id="SSF50978">
    <property type="entry name" value="WD40 repeat-like"/>
    <property type="match status" value="1"/>
</dbReference>
<organism evidence="13 14">
    <name type="scientific">Piloderma croceum (strain F 1598)</name>
    <dbReference type="NCBI Taxonomy" id="765440"/>
    <lineage>
        <taxon>Eukaryota</taxon>
        <taxon>Fungi</taxon>
        <taxon>Dikarya</taxon>
        <taxon>Basidiomycota</taxon>
        <taxon>Agaricomycotina</taxon>
        <taxon>Agaricomycetes</taxon>
        <taxon>Agaricomycetidae</taxon>
        <taxon>Atheliales</taxon>
        <taxon>Atheliaceae</taxon>
        <taxon>Piloderma</taxon>
    </lineage>
</organism>
<feature type="repeat" description="WD" evidence="11">
    <location>
        <begin position="316"/>
        <end position="347"/>
    </location>
</feature>
<dbReference type="GO" id="GO:0031080">
    <property type="term" value="C:nuclear pore outer ring"/>
    <property type="evidence" value="ECO:0007669"/>
    <property type="project" value="TreeGrafter"/>
</dbReference>
<name>A0A0C3AW12_PILCF</name>
<evidence type="ECO:0000256" key="6">
    <source>
        <dbReference type="ARBA" id="ARBA00022816"/>
    </source>
</evidence>
<protein>
    <recommendedName>
        <fullName evidence="15">Anaphase-promoting complex subunit 4 WD40 domain-containing protein</fullName>
    </recommendedName>
</protein>